<dbReference type="Pfam" id="PF17170">
    <property type="entry name" value="DUF5128"/>
    <property type="match status" value="1"/>
</dbReference>
<dbReference type="AlphaFoldDB" id="A0A1H0J7G3"/>
<accession>A0A1H0J7G3</accession>
<evidence type="ECO:0000313" key="2">
    <source>
        <dbReference type="Proteomes" id="UP000183200"/>
    </source>
</evidence>
<name>A0A1H0J7G3_9SPHI</name>
<gene>
    <name evidence="1" type="ORF">SAMN05421820_114106</name>
</gene>
<evidence type="ECO:0000313" key="1">
    <source>
        <dbReference type="EMBL" id="SDO39738.1"/>
    </source>
</evidence>
<sequence>MLKTRCSLLFYNYKTTVFIVVTLLICNSGNSLFGQTASVDTSHIKILRIDPENANGTTVSKLFEKVNFIPLETSKDSFFSDIDRLETTSKYFVILDISTGSILIFNKTGKFYKKVSGSKIRTDAGLNASYRVGKMELTDDKESPLIQVSVGDYSLFYNLECQLVRKESSKLPPRSRMHRFSEGTLFQTNYPTKDSTCYGLVSFKANKILNSYFPYQKNQYKNSEFIADIDARLNNSYIDNELFFTRRFDYQIYKATPQSLTVEYRVVFPAMYHLPVDFEQTALTIKEMPQEYFRNDQKLAGVSDVLKIDSKLFFRLAEYGKSSYHDAFIYDLKAENLISISHIEPDSLSSFLPVTDLNERNGFSNSNFDFFDGNYLYTHFSAYAFFKMKELNDNKNITYNPELIRFFDKESRKSNPIIVELKPIKN</sequence>
<dbReference type="OrthoDB" id="828283at2"/>
<dbReference type="EMBL" id="FNGY01000014">
    <property type="protein sequence ID" value="SDO39738.1"/>
    <property type="molecule type" value="Genomic_DNA"/>
</dbReference>
<keyword evidence="2" id="KW-1185">Reference proteome</keyword>
<dbReference type="Proteomes" id="UP000183200">
    <property type="component" value="Unassembled WGS sequence"/>
</dbReference>
<reference evidence="2" key="1">
    <citation type="submission" date="2016-10" db="EMBL/GenBank/DDBJ databases">
        <authorList>
            <person name="Varghese N."/>
            <person name="Submissions S."/>
        </authorList>
    </citation>
    <scope>NUCLEOTIDE SEQUENCE [LARGE SCALE GENOMIC DNA]</scope>
    <source>
        <strain evidence="2">DSM 19110</strain>
    </source>
</reference>
<dbReference type="RefSeq" id="WP_083362121.1">
    <property type="nucleotide sequence ID" value="NZ_FNGY01000014.1"/>
</dbReference>
<proteinExistence type="predicted"/>
<protein>
    <submittedName>
        <fullName evidence="1">6-bladed beta-propeller protein</fullName>
    </submittedName>
</protein>
<organism evidence="1 2">
    <name type="scientific">Pedobacter steynii</name>
    <dbReference type="NCBI Taxonomy" id="430522"/>
    <lineage>
        <taxon>Bacteria</taxon>
        <taxon>Pseudomonadati</taxon>
        <taxon>Bacteroidota</taxon>
        <taxon>Sphingobacteriia</taxon>
        <taxon>Sphingobacteriales</taxon>
        <taxon>Sphingobacteriaceae</taxon>
        <taxon>Pedobacter</taxon>
    </lineage>
</organism>